<dbReference type="EMBL" id="JBJKFK010000430">
    <property type="protein sequence ID" value="KAL3317101.1"/>
    <property type="molecule type" value="Genomic_DNA"/>
</dbReference>
<dbReference type="Pfam" id="PF12349">
    <property type="entry name" value="Sterol-sensing"/>
    <property type="match status" value="1"/>
</dbReference>
<evidence type="ECO:0000256" key="4">
    <source>
        <dbReference type="ARBA" id="ARBA00022737"/>
    </source>
</evidence>
<keyword evidence="4" id="KW-0677">Repeat</keyword>
<evidence type="ECO:0000256" key="2">
    <source>
        <dbReference type="ARBA" id="ARBA00004394"/>
    </source>
</evidence>
<evidence type="ECO:0000256" key="1">
    <source>
        <dbReference type="ARBA" id="ARBA00004240"/>
    </source>
</evidence>
<dbReference type="Proteomes" id="UP001626550">
    <property type="component" value="Unassembled WGS sequence"/>
</dbReference>
<keyword evidence="3" id="KW-0853">WD repeat</keyword>
<evidence type="ECO:0000259" key="9">
    <source>
        <dbReference type="PROSITE" id="PS50156"/>
    </source>
</evidence>
<evidence type="ECO:0000256" key="7">
    <source>
        <dbReference type="ARBA" id="ARBA00023136"/>
    </source>
</evidence>
<evidence type="ECO:0000256" key="5">
    <source>
        <dbReference type="ARBA" id="ARBA00022824"/>
    </source>
</evidence>
<keyword evidence="8" id="KW-1133">Transmembrane helix</keyword>
<feature type="transmembrane region" description="Helical" evidence="8">
    <location>
        <begin position="201"/>
        <end position="229"/>
    </location>
</feature>
<keyword evidence="6" id="KW-0333">Golgi apparatus</keyword>
<feature type="transmembrane region" description="Helical" evidence="8">
    <location>
        <begin position="113"/>
        <end position="136"/>
    </location>
</feature>
<evidence type="ECO:0000256" key="6">
    <source>
        <dbReference type="ARBA" id="ARBA00023034"/>
    </source>
</evidence>
<gene>
    <name evidence="10" type="ORF">Ciccas_004247</name>
</gene>
<dbReference type="PANTHER" id="PTHR46378">
    <property type="entry name" value="STEROL REGULATORY ELEMENT-BINDING PROTEIN CLEAVAGE-ACTIVATING PROTEIN"/>
    <property type="match status" value="1"/>
</dbReference>
<keyword evidence="8" id="KW-0812">Transmembrane</keyword>
<feature type="transmembrane region" description="Helical" evidence="8">
    <location>
        <begin position="42"/>
        <end position="63"/>
    </location>
</feature>
<comment type="caution">
    <text evidence="10">The sequence shown here is derived from an EMBL/GenBank/DDBJ whole genome shotgun (WGS) entry which is preliminary data.</text>
</comment>
<comment type="subcellular location">
    <subcellularLocation>
        <location evidence="1">Endoplasmic reticulum</location>
    </subcellularLocation>
    <subcellularLocation>
        <location evidence="2">Golgi apparatus membrane</location>
    </subcellularLocation>
</comment>
<name>A0ABD2QC27_9PLAT</name>
<dbReference type="AlphaFoldDB" id="A0ABD2QC27"/>
<protein>
    <recommendedName>
        <fullName evidence="9">SSD domain-containing protein</fullName>
    </recommendedName>
</protein>
<dbReference type="GO" id="GO:0000139">
    <property type="term" value="C:Golgi membrane"/>
    <property type="evidence" value="ECO:0007669"/>
    <property type="project" value="UniProtKB-SubCell"/>
</dbReference>
<dbReference type="PROSITE" id="PS50156">
    <property type="entry name" value="SSD"/>
    <property type="match status" value="1"/>
</dbReference>
<feature type="transmembrane region" description="Helical" evidence="8">
    <location>
        <begin position="12"/>
        <end position="36"/>
    </location>
</feature>
<dbReference type="PANTHER" id="PTHR46378:SF1">
    <property type="entry name" value="STEROL REGULATORY ELEMENT-BINDING PROTEIN CLEAVAGE-ACTIVATING PROTEIN"/>
    <property type="match status" value="1"/>
</dbReference>
<dbReference type="InterPro" id="IPR030225">
    <property type="entry name" value="SCAP"/>
</dbReference>
<evidence type="ECO:0000313" key="10">
    <source>
        <dbReference type="EMBL" id="KAL3317101.1"/>
    </source>
</evidence>
<keyword evidence="11" id="KW-1185">Reference proteome</keyword>
<feature type="transmembrane region" description="Helical" evidence="8">
    <location>
        <begin position="84"/>
        <end position="107"/>
    </location>
</feature>
<dbReference type="GO" id="GO:0005783">
    <property type="term" value="C:endoplasmic reticulum"/>
    <property type="evidence" value="ECO:0007669"/>
    <property type="project" value="UniProtKB-SubCell"/>
</dbReference>
<organism evidence="10 11">
    <name type="scientific">Cichlidogyrus casuarinus</name>
    <dbReference type="NCBI Taxonomy" id="1844966"/>
    <lineage>
        <taxon>Eukaryota</taxon>
        <taxon>Metazoa</taxon>
        <taxon>Spiralia</taxon>
        <taxon>Lophotrochozoa</taxon>
        <taxon>Platyhelminthes</taxon>
        <taxon>Monogenea</taxon>
        <taxon>Monopisthocotylea</taxon>
        <taxon>Dactylogyridea</taxon>
        <taxon>Ancyrocephalidae</taxon>
        <taxon>Cichlidogyrus</taxon>
    </lineage>
</organism>
<reference evidence="10 11" key="1">
    <citation type="submission" date="2024-11" db="EMBL/GenBank/DDBJ databases">
        <title>Adaptive evolution of stress response genes in parasites aligns with host niche diversity.</title>
        <authorList>
            <person name="Hahn C."/>
            <person name="Resl P."/>
        </authorList>
    </citation>
    <scope>NUCLEOTIDE SEQUENCE [LARGE SCALE GENOMIC DNA]</scope>
    <source>
        <strain evidence="10">EGGRZ-B1_66</strain>
        <tissue evidence="10">Body</tissue>
    </source>
</reference>
<evidence type="ECO:0000256" key="8">
    <source>
        <dbReference type="SAM" id="Phobius"/>
    </source>
</evidence>
<keyword evidence="7 8" id="KW-0472">Membrane</keyword>
<accession>A0ABD2QC27</accession>
<proteinExistence type="predicted"/>
<feature type="domain" description="SSD" evidence="9">
    <location>
        <begin position="1"/>
        <end position="136"/>
    </location>
</feature>
<evidence type="ECO:0000256" key="3">
    <source>
        <dbReference type="ARBA" id="ARBA00022574"/>
    </source>
</evidence>
<dbReference type="InterPro" id="IPR000731">
    <property type="entry name" value="SSD"/>
</dbReference>
<dbReference type="InterPro" id="IPR053958">
    <property type="entry name" value="HMGCR/SNAP/NPC1-like_SSD"/>
</dbReference>
<keyword evidence="5" id="KW-0256">Endoplasmic reticulum</keyword>
<evidence type="ECO:0000313" key="11">
    <source>
        <dbReference type="Proteomes" id="UP001626550"/>
    </source>
</evidence>
<sequence>MVKSKWGLTLSACLTVIASLLMSISFCITIGIMVPIFTGSEIFPYLVILIGFENVIILTKSVVATPVHLDVKFRVAQGLSREGWPIVTNLFCAYLLVFLGFFTFNPAIVEFCWFALIGLTTDFFLQMFFFHSLILFQPVHLAHLIPLDEVIEARTESQRALHKQQEDDILLIANRDQFRDGFLDNFASSSLRLVMTWSSRLWLTFTMLMTSLLAAALILTFTCLGMILLQSLQARFSCDRNCEKAIRINPTVLRVREQFYDAVRQSSDKSSPPTPLLSEAKTDMAKWISCLLPTTP</sequence>